<name>A0A167X8F9_9AGAM</name>
<dbReference type="AlphaFoldDB" id="A0A167X8F9"/>
<organism evidence="2 3">
    <name type="scientific">Athelia psychrophila</name>
    <dbReference type="NCBI Taxonomy" id="1759441"/>
    <lineage>
        <taxon>Eukaryota</taxon>
        <taxon>Fungi</taxon>
        <taxon>Dikarya</taxon>
        <taxon>Basidiomycota</taxon>
        <taxon>Agaricomycotina</taxon>
        <taxon>Agaricomycetes</taxon>
        <taxon>Agaricomycetidae</taxon>
        <taxon>Atheliales</taxon>
        <taxon>Atheliaceae</taxon>
        <taxon>Athelia</taxon>
    </lineage>
</organism>
<keyword evidence="3" id="KW-1185">Reference proteome</keyword>
<reference evidence="2 3" key="1">
    <citation type="journal article" date="2016" name="Mol. Biol. Evol.">
        <title>Comparative Genomics of Early-Diverging Mushroom-Forming Fungi Provides Insights into the Origins of Lignocellulose Decay Capabilities.</title>
        <authorList>
            <person name="Nagy L.G."/>
            <person name="Riley R."/>
            <person name="Tritt A."/>
            <person name="Adam C."/>
            <person name="Daum C."/>
            <person name="Floudas D."/>
            <person name="Sun H."/>
            <person name="Yadav J.S."/>
            <person name="Pangilinan J."/>
            <person name="Larsson K.H."/>
            <person name="Matsuura K."/>
            <person name="Barry K."/>
            <person name="Labutti K."/>
            <person name="Kuo R."/>
            <person name="Ohm R.A."/>
            <person name="Bhattacharya S.S."/>
            <person name="Shirouzu T."/>
            <person name="Yoshinaga Y."/>
            <person name="Martin F.M."/>
            <person name="Grigoriev I.V."/>
            <person name="Hibbett D.S."/>
        </authorList>
    </citation>
    <scope>NUCLEOTIDE SEQUENCE [LARGE SCALE GENOMIC DNA]</scope>
    <source>
        <strain evidence="2 3">CBS 109695</strain>
    </source>
</reference>
<proteinExistence type="predicted"/>
<evidence type="ECO:0000256" key="1">
    <source>
        <dbReference type="SAM" id="MobiDB-lite"/>
    </source>
</evidence>
<dbReference type="EMBL" id="KV417767">
    <property type="protein sequence ID" value="KZP06937.1"/>
    <property type="molecule type" value="Genomic_DNA"/>
</dbReference>
<evidence type="ECO:0000313" key="2">
    <source>
        <dbReference type="EMBL" id="KZP06937.1"/>
    </source>
</evidence>
<protein>
    <submittedName>
        <fullName evidence="2">Uncharacterized protein</fullName>
    </submittedName>
</protein>
<evidence type="ECO:0000313" key="3">
    <source>
        <dbReference type="Proteomes" id="UP000076532"/>
    </source>
</evidence>
<dbReference type="Proteomes" id="UP000076532">
    <property type="component" value="Unassembled WGS sequence"/>
</dbReference>
<sequence length="159" mass="16994">MTTFVTICATWDEMSRHVTPVISRDATVYDVPGRQVGYHLPLPQASGPAREVQVGAETGSSSDSLQISLWTGIGCNTPAINVFAPSVSARVLIMSNIGQRNQIEDSGRSTLIDPPSAARSDQPGPVALATNPSSPRTFQTYQIEGKEKGAVLKTIVDRQ</sequence>
<feature type="region of interest" description="Disordered" evidence="1">
    <location>
        <begin position="114"/>
        <end position="136"/>
    </location>
</feature>
<gene>
    <name evidence="2" type="ORF">FIBSPDRAFT_939762</name>
</gene>
<accession>A0A167X8F9</accession>